<proteinExistence type="inferred from homology"/>
<feature type="domain" description="DUF6699" evidence="5">
    <location>
        <begin position="544"/>
        <end position="651"/>
    </location>
</feature>
<dbReference type="Gene3D" id="3.40.605.10">
    <property type="entry name" value="Aldehyde Dehydrogenase, Chain A, domain 1"/>
    <property type="match status" value="1"/>
</dbReference>
<evidence type="ECO:0000256" key="2">
    <source>
        <dbReference type="ARBA" id="ARBA00023002"/>
    </source>
</evidence>
<dbReference type="InterPro" id="IPR016162">
    <property type="entry name" value="Ald_DH_N"/>
</dbReference>
<sequence>MAPVKMSPVCLEYASLDEIVSIHGSFQAEFRRGRSRDVAFRKKQLSQLAYMIKDNLTLFQDALKQDMGKPPFEVFLHEMAECLSGAVDAYNNVEKWAKDEKAPFRADTAILRPKVRKEPKGVVLIIGAYNYPAFLVLAPLAGAMAAGNAVVIKPSETTPALSSLLVELFANYLDPSLYRIVNGGIPETTKSSNGIICFTPVLYTGSARVGRIVAAAAAKHLTPLTLEASSLIFYQILIFLINQLCVSQLGGKNPVIVDAKYDIKLAAKRIAWGRFVNAGQTCIAPDYVLVPIEVQDELVAAFKEASNSFFPEGALESASYARIGSEMHFKRIKALLEGTRGVVVSGGETDEAQFFIAPTVVRDVPQDDSLMSEEIFGPVLPIVPVKDIDEAIADRPLTSYFFTSDSALQKKLLNTTQSGAAVFNDTLLHAADGQHTGKWGFDIFTHFRATLDSPRWVEFVMNNRYPPYTEEKENIMKLVRLPGMPPRTGVQRSVLWRIRTWVSALVSRYILSSRTRTKVSTLSSTLFPVRWIAQLPLVCLTDIDLNRPPSVVARNAGRATGYNADAQDRDLEFTAKDDAATLPRVTELIIITHHSPWCVIVKNPQGVTLGDICGKIWREYIEHPLTEDEFVAIPPQVQERIKRAAFSRESGGPARYMGAASGWSLEGFPVNRCKRVGKSHQFINYFCFLVLFL</sequence>
<dbReference type="PANTHER" id="PTHR43570:SF16">
    <property type="entry name" value="ALDEHYDE DEHYDROGENASE TYPE III, ISOFORM Q"/>
    <property type="match status" value="1"/>
</dbReference>
<feature type="transmembrane region" description="Helical" evidence="3">
    <location>
        <begin position="122"/>
        <end position="146"/>
    </location>
</feature>
<dbReference type="GO" id="GO:0004029">
    <property type="term" value="F:aldehyde dehydrogenase (NAD+) activity"/>
    <property type="evidence" value="ECO:0007669"/>
    <property type="project" value="TreeGrafter"/>
</dbReference>
<dbReference type="InterPro" id="IPR016163">
    <property type="entry name" value="Ald_DH_C"/>
</dbReference>
<dbReference type="Pfam" id="PF00171">
    <property type="entry name" value="Aldedh"/>
    <property type="match status" value="2"/>
</dbReference>
<dbReference type="PANTHER" id="PTHR43570">
    <property type="entry name" value="ALDEHYDE DEHYDROGENASE"/>
    <property type="match status" value="1"/>
</dbReference>
<protein>
    <recommendedName>
        <fullName evidence="8">Aldehyde dehydrogenase domain-containing protein</fullName>
    </recommendedName>
</protein>
<name>A0A4S4LHS4_9AGAM</name>
<dbReference type="EMBL" id="SGPK01000012">
    <property type="protein sequence ID" value="THH11556.1"/>
    <property type="molecule type" value="Genomic_DNA"/>
</dbReference>
<dbReference type="AlphaFoldDB" id="A0A4S4LHS4"/>
<reference evidence="6 7" key="1">
    <citation type="submission" date="2019-02" db="EMBL/GenBank/DDBJ databases">
        <title>Genome sequencing of the rare red list fungi Phellinidium pouzarii.</title>
        <authorList>
            <person name="Buettner E."/>
            <person name="Kellner H."/>
        </authorList>
    </citation>
    <scope>NUCLEOTIDE SEQUENCE [LARGE SCALE GENOMIC DNA]</scope>
    <source>
        <strain evidence="6 7">DSM 108285</strain>
    </source>
</reference>
<keyword evidence="3" id="KW-0812">Transmembrane</keyword>
<evidence type="ECO:0000256" key="1">
    <source>
        <dbReference type="ARBA" id="ARBA00009986"/>
    </source>
</evidence>
<evidence type="ECO:0000313" key="6">
    <source>
        <dbReference type="EMBL" id="THH11556.1"/>
    </source>
</evidence>
<organism evidence="6 7">
    <name type="scientific">Phellinidium pouzarii</name>
    <dbReference type="NCBI Taxonomy" id="167371"/>
    <lineage>
        <taxon>Eukaryota</taxon>
        <taxon>Fungi</taxon>
        <taxon>Dikarya</taxon>
        <taxon>Basidiomycota</taxon>
        <taxon>Agaricomycotina</taxon>
        <taxon>Agaricomycetes</taxon>
        <taxon>Hymenochaetales</taxon>
        <taxon>Hymenochaetaceae</taxon>
        <taxon>Phellinidium</taxon>
    </lineage>
</organism>
<dbReference type="GO" id="GO:0006081">
    <property type="term" value="P:aldehyde metabolic process"/>
    <property type="evidence" value="ECO:0007669"/>
    <property type="project" value="InterPro"/>
</dbReference>
<comment type="caution">
    <text evidence="6">The sequence shown here is derived from an EMBL/GenBank/DDBJ whole genome shotgun (WGS) entry which is preliminary data.</text>
</comment>
<evidence type="ECO:0000259" key="4">
    <source>
        <dbReference type="Pfam" id="PF00171"/>
    </source>
</evidence>
<feature type="domain" description="Aldehyde dehydrogenase" evidence="4">
    <location>
        <begin position="246"/>
        <end position="437"/>
    </location>
</feature>
<dbReference type="Proteomes" id="UP000308199">
    <property type="component" value="Unassembled WGS sequence"/>
</dbReference>
<evidence type="ECO:0000313" key="7">
    <source>
        <dbReference type="Proteomes" id="UP000308199"/>
    </source>
</evidence>
<keyword evidence="3" id="KW-0472">Membrane</keyword>
<evidence type="ECO:0000256" key="3">
    <source>
        <dbReference type="SAM" id="Phobius"/>
    </source>
</evidence>
<dbReference type="SUPFAM" id="SSF53720">
    <property type="entry name" value="ALDH-like"/>
    <property type="match status" value="1"/>
</dbReference>
<dbReference type="InterPro" id="IPR015590">
    <property type="entry name" value="Aldehyde_DH_dom"/>
</dbReference>
<dbReference type="InterPro" id="IPR016161">
    <property type="entry name" value="Ald_DH/histidinol_DH"/>
</dbReference>
<dbReference type="InterPro" id="IPR046522">
    <property type="entry name" value="DUF6699"/>
</dbReference>
<dbReference type="OrthoDB" id="440325at2759"/>
<evidence type="ECO:0000259" key="5">
    <source>
        <dbReference type="Pfam" id="PF20415"/>
    </source>
</evidence>
<accession>A0A4S4LHS4</accession>
<feature type="domain" description="Aldehyde dehydrogenase" evidence="4">
    <location>
        <begin position="27"/>
        <end position="229"/>
    </location>
</feature>
<comment type="similarity">
    <text evidence="1">Belongs to the aldehyde dehydrogenase family.</text>
</comment>
<dbReference type="Pfam" id="PF20415">
    <property type="entry name" value="DUF6699"/>
    <property type="match status" value="1"/>
</dbReference>
<dbReference type="Gene3D" id="3.40.309.10">
    <property type="entry name" value="Aldehyde Dehydrogenase, Chain A, domain 2"/>
    <property type="match status" value="1"/>
</dbReference>
<keyword evidence="2" id="KW-0560">Oxidoreductase</keyword>
<gene>
    <name evidence="6" type="ORF">EW145_g586</name>
</gene>
<dbReference type="GO" id="GO:0005737">
    <property type="term" value="C:cytoplasm"/>
    <property type="evidence" value="ECO:0007669"/>
    <property type="project" value="TreeGrafter"/>
</dbReference>
<dbReference type="FunFam" id="3.40.309.10:FF:000003">
    <property type="entry name" value="Aldehyde dehydrogenase"/>
    <property type="match status" value="1"/>
</dbReference>
<dbReference type="PROSITE" id="PS00070">
    <property type="entry name" value="ALDEHYDE_DEHYDR_CYS"/>
    <property type="match status" value="1"/>
</dbReference>
<dbReference type="InterPro" id="IPR012394">
    <property type="entry name" value="Aldehyde_DH_NAD(P)"/>
</dbReference>
<dbReference type="InterPro" id="IPR016160">
    <property type="entry name" value="Ald_DH_CS_CYS"/>
</dbReference>
<keyword evidence="7" id="KW-1185">Reference proteome</keyword>
<evidence type="ECO:0008006" key="8">
    <source>
        <dbReference type="Google" id="ProtNLM"/>
    </source>
</evidence>
<keyword evidence="3" id="KW-1133">Transmembrane helix</keyword>